<protein>
    <submittedName>
        <fullName evidence="1">5622_t:CDS:1</fullName>
    </submittedName>
</protein>
<dbReference type="Proteomes" id="UP000789759">
    <property type="component" value="Unassembled WGS sequence"/>
</dbReference>
<keyword evidence="2" id="KW-1185">Reference proteome</keyword>
<dbReference type="OrthoDB" id="2328270at2759"/>
<comment type="caution">
    <text evidence="1">The sequence shown here is derived from an EMBL/GenBank/DDBJ whole genome shotgun (WGS) entry which is preliminary data.</text>
</comment>
<sequence length="127" mass="15450">MNYKQIIEHIIEFYPNFLNNPVINDIEEIVHLISNPLKITNDRAIIALNVEHIARNEVHITDKEAIRMATTYFLSLFQHRQNRNQRNIYKNLAYMVNRYNAIRNRFHYQNNLYTRPIRVYQARNYIT</sequence>
<accession>A0A9N9AZS7</accession>
<proteinExistence type="predicted"/>
<name>A0A9N9AZS7_9GLOM</name>
<reference evidence="1" key="1">
    <citation type="submission" date="2021-06" db="EMBL/GenBank/DDBJ databases">
        <authorList>
            <person name="Kallberg Y."/>
            <person name="Tangrot J."/>
            <person name="Rosling A."/>
        </authorList>
    </citation>
    <scope>NUCLEOTIDE SEQUENCE</scope>
    <source>
        <strain evidence="1">FL966</strain>
    </source>
</reference>
<dbReference type="EMBL" id="CAJVQA010002465">
    <property type="protein sequence ID" value="CAG8548071.1"/>
    <property type="molecule type" value="Genomic_DNA"/>
</dbReference>
<evidence type="ECO:0000313" key="2">
    <source>
        <dbReference type="Proteomes" id="UP000789759"/>
    </source>
</evidence>
<dbReference type="AlphaFoldDB" id="A0A9N9AZS7"/>
<organism evidence="1 2">
    <name type="scientific">Cetraspora pellucida</name>
    <dbReference type="NCBI Taxonomy" id="1433469"/>
    <lineage>
        <taxon>Eukaryota</taxon>
        <taxon>Fungi</taxon>
        <taxon>Fungi incertae sedis</taxon>
        <taxon>Mucoromycota</taxon>
        <taxon>Glomeromycotina</taxon>
        <taxon>Glomeromycetes</taxon>
        <taxon>Diversisporales</taxon>
        <taxon>Gigasporaceae</taxon>
        <taxon>Cetraspora</taxon>
    </lineage>
</organism>
<gene>
    <name evidence="1" type="ORF">CPELLU_LOCUS4616</name>
</gene>
<evidence type="ECO:0000313" key="1">
    <source>
        <dbReference type="EMBL" id="CAG8548071.1"/>
    </source>
</evidence>